<dbReference type="AlphaFoldDB" id="A0A383EZN3"/>
<dbReference type="Gene3D" id="3.40.50.970">
    <property type="match status" value="1"/>
</dbReference>
<sequence length="59" mass="6874">DLNEITNAFYKTVTKPKVIICNTIKGFGSKTLTQEMFAWHHRSPNDEEYKMLINELENA</sequence>
<protein>
    <recommendedName>
        <fullName evidence="2">Transketolase signature 1 domain-containing protein</fullName>
    </recommendedName>
</protein>
<evidence type="ECO:0008006" key="2">
    <source>
        <dbReference type="Google" id="ProtNLM"/>
    </source>
</evidence>
<feature type="non-terminal residue" evidence="1">
    <location>
        <position position="1"/>
    </location>
</feature>
<reference evidence="1" key="1">
    <citation type="submission" date="2018-05" db="EMBL/GenBank/DDBJ databases">
        <authorList>
            <person name="Lanie J.A."/>
            <person name="Ng W.-L."/>
            <person name="Kazmierczak K.M."/>
            <person name="Andrzejewski T.M."/>
            <person name="Davidsen T.M."/>
            <person name="Wayne K.J."/>
            <person name="Tettelin H."/>
            <person name="Glass J.I."/>
            <person name="Rusch D."/>
            <person name="Podicherti R."/>
            <person name="Tsui H.-C.T."/>
            <person name="Winkler M.E."/>
        </authorList>
    </citation>
    <scope>NUCLEOTIDE SEQUENCE</scope>
</reference>
<dbReference type="EMBL" id="UINC01229973">
    <property type="protein sequence ID" value="SVE61903.1"/>
    <property type="molecule type" value="Genomic_DNA"/>
</dbReference>
<gene>
    <name evidence="1" type="ORF">METZ01_LOCUS514757</name>
</gene>
<organism evidence="1">
    <name type="scientific">marine metagenome</name>
    <dbReference type="NCBI Taxonomy" id="408172"/>
    <lineage>
        <taxon>unclassified sequences</taxon>
        <taxon>metagenomes</taxon>
        <taxon>ecological metagenomes</taxon>
    </lineage>
</organism>
<dbReference type="SUPFAM" id="SSF52518">
    <property type="entry name" value="Thiamin diphosphate-binding fold (THDP-binding)"/>
    <property type="match status" value="1"/>
</dbReference>
<proteinExistence type="predicted"/>
<accession>A0A383EZN3</accession>
<evidence type="ECO:0000313" key="1">
    <source>
        <dbReference type="EMBL" id="SVE61903.1"/>
    </source>
</evidence>
<dbReference type="InterPro" id="IPR029061">
    <property type="entry name" value="THDP-binding"/>
</dbReference>
<name>A0A383EZN3_9ZZZZ</name>